<accession>T1JN64</accession>
<dbReference type="EMBL" id="AFFK01018993">
    <property type="status" value="NOT_ANNOTATED_CDS"/>
    <property type="molecule type" value="Genomic_DNA"/>
</dbReference>
<protein>
    <submittedName>
        <fullName evidence="1">Uncharacterized protein</fullName>
    </submittedName>
</protein>
<evidence type="ECO:0000313" key="2">
    <source>
        <dbReference type="Proteomes" id="UP000014500"/>
    </source>
</evidence>
<dbReference type="Proteomes" id="UP000014500">
    <property type="component" value="Unassembled WGS sequence"/>
</dbReference>
<dbReference type="HOGENOM" id="CLU_2576886_0_0_1"/>
<organism evidence="1 2">
    <name type="scientific">Strigamia maritima</name>
    <name type="common">European centipede</name>
    <name type="synonym">Geophilus maritimus</name>
    <dbReference type="NCBI Taxonomy" id="126957"/>
    <lineage>
        <taxon>Eukaryota</taxon>
        <taxon>Metazoa</taxon>
        <taxon>Ecdysozoa</taxon>
        <taxon>Arthropoda</taxon>
        <taxon>Myriapoda</taxon>
        <taxon>Chilopoda</taxon>
        <taxon>Pleurostigmophora</taxon>
        <taxon>Geophilomorpha</taxon>
        <taxon>Linotaeniidae</taxon>
        <taxon>Strigamia</taxon>
    </lineage>
</organism>
<proteinExistence type="predicted"/>
<name>T1JN64_STRMM</name>
<keyword evidence="2" id="KW-1185">Reference proteome</keyword>
<reference evidence="1" key="2">
    <citation type="submission" date="2015-02" db="UniProtKB">
        <authorList>
            <consortium name="EnsemblMetazoa"/>
        </authorList>
    </citation>
    <scope>IDENTIFICATION</scope>
</reference>
<dbReference type="AlphaFoldDB" id="T1JN64"/>
<evidence type="ECO:0000313" key="1">
    <source>
        <dbReference type="EnsemblMetazoa" id="SMAR015293-PA"/>
    </source>
</evidence>
<reference evidence="2" key="1">
    <citation type="submission" date="2011-05" db="EMBL/GenBank/DDBJ databases">
        <authorList>
            <person name="Richards S.R."/>
            <person name="Qu J."/>
            <person name="Jiang H."/>
            <person name="Jhangiani S.N."/>
            <person name="Agravi P."/>
            <person name="Goodspeed R."/>
            <person name="Gross S."/>
            <person name="Mandapat C."/>
            <person name="Jackson L."/>
            <person name="Mathew T."/>
            <person name="Pu L."/>
            <person name="Thornton R."/>
            <person name="Saada N."/>
            <person name="Wilczek-Boney K.B."/>
            <person name="Lee S."/>
            <person name="Kovar C."/>
            <person name="Wu Y."/>
            <person name="Scherer S.E."/>
            <person name="Worley K.C."/>
            <person name="Muzny D.M."/>
            <person name="Gibbs R."/>
        </authorList>
    </citation>
    <scope>NUCLEOTIDE SEQUENCE</scope>
    <source>
        <strain evidence="2">Brora</strain>
    </source>
</reference>
<dbReference type="EnsemblMetazoa" id="SMAR015293-RA">
    <property type="protein sequence ID" value="SMAR015293-PA"/>
    <property type="gene ID" value="SMAR015293"/>
</dbReference>
<sequence length="81" mass="8732">MPGANEATEIAQRIERKHSVSKCLEHVPILAPLDGFVTGAVCTVPTWGNKRTALDAFVVKHARTTANMLGSIAIMLTTLEM</sequence>